<comment type="caution">
    <text evidence="4">The sequence shown here is derived from an EMBL/GenBank/DDBJ whole genome shotgun (WGS) entry which is preliminary data.</text>
</comment>
<evidence type="ECO:0000313" key="5">
    <source>
        <dbReference type="EMBL" id="GBN53828.1"/>
    </source>
</evidence>
<evidence type="ECO:0000313" key="3">
    <source>
        <dbReference type="EMBL" id="GBN52709.1"/>
    </source>
</evidence>
<name>A0A4Y2PR59_ARAVE</name>
<dbReference type="Proteomes" id="UP000499080">
    <property type="component" value="Unassembled WGS sequence"/>
</dbReference>
<proteinExistence type="predicted"/>
<feature type="region of interest" description="Disordered" evidence="1">
    <location>
        <begin position="81"/>
        <end position="117"/>
    </location>
</feature>
<keyword evidence="6" id="KW-1185">Reference proteome</keyword>
<evidence type="ECO:0000313" key="2">
    <source>
        <dbReference type="EMBL" id="GBN52705.1"/>
    </source>
</evidence>
<reference evidence="4 6" key="1">
    <citation type="journal article" date="2019" name="Sci. Rep.">
        <title>Orb-weaving spider Araneus ventricosus genome elucidates the spidroin gene catalogue.</title>
        <authorList>
            <person name="Kono N."/>
            <person name="Nakamura H."/>
            <person name="Ohtoshi R."/>
            <person name="Moran D.A.P."/>
            <person name="Shinohara A."/>
            <person name="Yoshida Y."/>
            <person name="Fujiwara M."/>
            <person name="Mori M."/>
            <person name="Tomita M."/>
            <person name="Arakawa K."/>
        </authorList>
    </citation>
    <scope>NUCLEOTIDE SEQUENCE [LARGE SCALE GENOMIC DNA]</scope>
</reference>
<dbReference type="AlphaFoldDB" id="A0A4Y2PR59"/>
<dbReference type="EMBL" id="BGPR01011958">
    <property type="protein sequence ID" value="GBN53824.1"/>
    <property type="molecule type" value="Genomic_DNA"/>
</dbReference>
<evidence type="ECO:0000256" key="1">
    <source>
        <dbReference type="SAM" id="MobiDB-lite"/>
    </source>
</evidence>
<evidence type="ECO:0000313" key="4">
    <source>
        <dbReference type="EMBL" id="GBN53824.1"/>
    </source>
</evidence>
<protein>
    <submittedName>
        <fullName evidence="4">Uncharacterized protein</fullName>
    </submittedName>
</protein>
<dbReference type="EMBL" id="BGPR01011737">
    <property type="protein sequence ID" value="GBN52709.1"/>
    <property type="molecule type" value="Genomic_DNA"/>
</dbReference>
<evidence type="ECO:0000313" key="6">
    <source>
        <dbReference type="Proteomes" id="UP000499080"/>
    </source>
</evidence>
<gene>
    <name evidence="4" type="ORF">AVEN_199819_1</name>
    <name evidence="3" type="ORF">AVEN_33305_1</name>
    <name evidence="2" type="ORF">AVEN_5733_1</name>
    <name evidence="5" type="ORF">AVEN_65029_1</name>
</gene>
<dbReference type="EMBL" id="BGPR01011736">
    <property type="protein sequence ID" value="GBN52705.1"/>
    <property type="molecule type" value="Genomic_DNA"/>
</dbReference>
<dbReference type="OrthoDB" id="8063408at2759"/>
<accession>A0A4Y2PR59</accession>
<organism evidence="4 6">
    <name type="scientific">Araneus ventricosus</name>
    <name type="common">Orbweaver spider</name>
    <name type="synonym">Epeira ventricosa</name>
    <dbReference type="NCBI Taxonomy" id="182803"/>
    <lineage>
        <taxon>Eukaryota</taxon>
        <taxon>Metazoa</taxon>
        <taxon>Ecdysozoa</taxon>
        <taxon>Arthropoda</taxon>
        <taxon>Chelicerata</taxon>
        <taxon>Arachnida</taxon>
        <taxon>Araneae</taxon>
        <taxon>Araneomorphae</taxon>
        <taxon>Entelegynae</taxon>
        <taxon>Araneoidea</taxon>
        <taxon>Araneidae</taxon>
        <taxon>Araneus</taxon>
    </lineage>
</organism>
<sequence>MCRRCKEDLVLWFQGKKNSFRFGIPMMWREQQNHATDSYFCSGDVRGFNTKNKKNIFYPNLSSAIRLVHYASEIPIPHPSSSLDNIRSDSKDGDTLPHQDESSSAFSVDEGHKPFSQSEPNYLVRDLCLSKDGAELLGSRLKNKICWHLELHSPGTDTE</sequence>
<feature type="compositionally biased region" description="Basic and acidic residues" evidence="1">
    <location>
        <begin position="86"/>
        <end position="101"/>
    </location>
</feature>
<dbReference type="EMBL" id="BGPR01011959">
    <property type="protein sequence ID" value="GBN53828.1"/>
    <property type="molecule type" value="Genomic_DNA"/>
</dbReference>